<keyword evidence="2" id="KW-1185">Reference proteome</keyword>
<protein>
    <submittedName>
        <fullName evidence="1">Uncharacterized protein</fullName>
    </submittedName>
</protein>
<dbReference type="Proteomes" id="UP000594262">
    <property type="component" value="Unplaced"/>
</dbReference>
<name>A0A7M5XED0_9CNID</name>
<evidence type="ECO:0000313" key="2">
    <source>
        <dbReference type="Proteomes" id="UP000594262"/>
    </source>
</evidence>
<dbReference type="AlphaFoldDB" id="A0A7M5XED0"/>
<evidence type="ECO:0000313" key="1">
    <source>
        <dbReference type="EnsemblMetazoa" id="CLYHEMP021714.1"/>
    </source>
</evidence>
<reference evidence="1" key="1">
    <citation type="submission" date="2021-01" db="UniProtKB">
        <authorList>
            <consortium name="EnsemblMetazoa"/>
        </authorList>
    </citation>
    <scope>IDENTIFICATION</scope>
</reference>
<dbReference type="EnsemblMetazoa" id="CLYHEMT021714.1">
    <property type="protein sequence ID" value="CLYHEMP021714.1"/>
    <property type="gene ID" value="CLYHEMG021714"/>
</dbReference>
<accession>A0A7M5XED0</accession>
<proteinExistence type="predicted"/>
<sequence length="163" mass="18901">MDSSFSSTTKDFQDLRWRTHRNPNYFDMKILREQVSFARDHYSTNQRRSALFEPICKYGKTKQIEENTKVIEIESKMPLSFGKRSAYKQFQNTSIISHQKNTAQTPSTQSSHLKSVEIVKSPPGCSFFTARKTAPQRQQEFIKAINVLYGSERRVRNSPLSGK</sequence>
<organism evidence="1 2">
    <name type="scientific">Clytia hemisphaerica</name>
    <dbReference type="NCBI Taxonomy" id="252671"/>
    <lineage>
        <taxon>Eukaryota</taxon>
        <taxon>Metazoa</taxon>
        <taxon>Cnidaria</taxon>
        <taxon>Hydrozoa</taxon>
        <taxon>Hydroidolina</taxon>
        <taxon>Leptothecata</taxon>
        <taxon>Obeliida</taxon>
        <taxon>Clytiidae</taxon>
        <taxon>Clytia</taxon>
    </lineage>
</organism>